<organism evidence="1 2">
    <name type="scientific">Sphingobacterium psychroaquaticum</name>
    <dbReference type="NCBI Taxonomy" id="561061"/>
    <lineage>
        <taxon>Bacteria</taxon>
        <taxon>Pseudomonadati</taxon>
        <taxon>Bacteroidota</taxon>
        <taxon>Sphingobacteriia</taxon>
        <taxon>Sphingobacteriales</taxon>
        <taxon>Sphingobacteriaceae</taxon>
        <taxon>Sphingobacterium</taxon>
    </lineage>
</organism>
<sequence>MFIGANYISDYFCCRPLKHCFSD</sequence>
<gene>
    <name evidence="1" type="ORF">SAMN05660862_0743</name>
</gene>
<accession>A0A1X7IER3</accession>
<protein>
    <submittedName>
        <fullName evidence="1">Uncharacterized protein</fullName>
    </submittedName>
</protein>
<evidence type="ECO:0000313" key="1">
    <source>
        <dbReference type="EMBL" id="SMG13153.1"/>
    </source>
</evidence>
<evidence type="ECO:0000313" key="2">
    <source>
        <dbReference type="Proteomes" id="UP000192980"/>
    </source>
</evidence>
<keyword evidence="2" id="KW-1185">Reference proteome</keyword>
<name>A0A1X7IER3_9SPHI</name>
<dbReference type="Proteomes" id="UP000192980">
    <property type="component" value="Unassembled WGS sequence"/>
</dbReference>
<reference evidence="1 2" key="1">
    <citation type="submission" date="2017-04" db="EMBL/GenBank/DDBJ databases">
        <authorList>
            <person name="Afonso C.L."/>
            <person name="Miller P.J."/>
            <person name="Scott M.A."/>
            <person name="Spackman E."/>
            <person name="Goraichik I."/>
            <person name="Dimitrov K.M."/>
            <person name="Suarez D.L."/>
            <person name="Swayne D.E."/>
        </authorList>
    </citation>
    <scope>NUCLEOTIDE SEQUENCE [LARGE SCALE GENOMIC DNA]</scope>
    <source>
        <strain evidence="1 2">DSM 22418</strain>
    </source>
</reference>
<dbReference type="EMBL" id="FXAU01000001">
    <property type="protein sequence ID" value="SMG13153.1"/>
    <property type="molecule type" value="Genomic_DNA"/>
</dbReference>
<proteinExistence type="predicted"/>
<dbReference type="AlphaFoldDB" id="A0A1X7IER3"/>